<dbReference type="InterPro" id="IPR053197">
    <property type="entry name" value="F-box_SCFL_complex_component"/>
</dbReference>
<keyword evidence="3" id="KW-1185">Reference proteome</keyword>
<dbReference type="EMBL" id="KE344232">
    <property type="protein sequence ID" value="EXB55281.1"/>
    <property type="molecule type" value="Genomic_DNA"/>
</dbReference>
<gene>
    <name evidence="2" type="ORF">L484_017187</name>
</gene>
<dbReference type="PANTHER" id="PTHR34223">
    <property type="entry name" value="OS11G0201299 PROTEIN"/>
    <property type="match status" value="1"/>
</dbReference>
<name>W9R3G9_9ROSA</name>
<dbReference type="InterPro" id="IPR053781">
    <property type="entry name" value="F-box_AtFBL13-like"/>
</dbReference>
<proteinExistence type="predicted"/>
<dbReference type="Gene3D" id="3.80.10.10">
    <property type="entry name" value="Ribonuclease Inhibitor"/>
    <property type="match status" value="1"/>
</dbReference>
<organism evidence="2 3">
    <name type="scientific">Morus notabilis</name>
    <dbReference type="NCBI Taxonomy" id="981085"/>
    <lineage>
        <taxon>Eukaryota</taxon>
        <taxon>Viridiplantae</taxon>
        <taxon>Streptophyta</taxon>
        <taxon>Embryophyta</taxon>
        <taxon>Tracheophyta</taxon>
        <taxon>Spermatophyta</taxon>
        <taxon>Magnoliopsida</taxon>
        <taxon>eudicotyledons</taxon>
        <taxon>Gunneridae</taxon>
        <taxon>Pentapetalae</taxon>
        <taxon>rosids</taxon>
        <taxon>fabids</taxon>
        <taxon>Rosales</taxon>
        <taxon>Moraceae</taxon>
        <taxon>Moreae</taxon>
        <taxon>Morus</taxon>
    </lineage>
</organism>
<dbReference type="InterPro" id="IPR032675">
    <property type="entry name" value="LRR_dom_sf"/>
</dbReference>
<dbReference type="SMART" id="SM00256">
    <property type="entry name" value="FBOX"/>
    <property type="match status" value="1"/>
</dbReference>
<dbReference type="PROSITE" id="PS50181">
    <property type="entry name" value="FBOX"/>
    <property type="match status" value="1"/>
</dbReference>
<feature type="domain" description="F-box" evidence="1">
    <location>
        <begin position="1"/>
        <end position="47"/>
    </location>
</feature>
<dbReference type="Pfam" id="PF00646">
    <property type="entry name" value="F-box"/>
    <property type="match status" value="1"/>
</dbReference>
<evidence type="ECO:0000259" key="1">
    <source>
        <dbReference type="PROSITE" id="PS50181"/>
    </source>
</evidence>
<dbReference type="STRING" id="981085.W9R3G9"/>
<evidence type="ECO:0000313" key="2">
    <source>
        <dbReference type="EMBL" id="EXB55281.1"/>
    </source>
</evidence>
<dbReference type="SUPFAM" id="SSF81383">
    <property type="entry name" value="F-box domain"/>
    <property type="match status" value="1"/>
</dbReference>
<dbReference type="PANTHER" id="PTHR34223:SF83">
    <property type="entry name" value="F-BOX DOMAIN-CONTAINING PROTEIN"/>
    <property type="match status" value="1"/>
</dbReference>
<reference evidence="3" key="1">
    <citation type="submission" date="2013-01" db="EMBL/GenBank/DDBJ databases">
        <title>Draft Genome Sequence of a Mulberry Tree, Morus notabilis C.K. Schneid.</title>
        <authorList>
            <person name="He N."/>
            <person name="Zhao S."/>
        </authorList>
    </citation>
    <scope>NUCLEOTIDE SEQUENCE</scope>
</reference>
<dbReference type="AlphaFoldDB" id="W9R3G9"/>
<accession>W9R3G9</accession>
<dbReference type="CDD" id="cd22160">
    <property type="entry name" value="F-box_AtFBL13-like"/>
    <property type="match status" value="1"/>
</dbReference>
<dbReference type="SUPFAM" id="SSF52047">
    <property type="entry name" value="RNI-like"/>
    <property type="match status" value="1"/>
</dbReference>
<evidence type="ECO:0000313" key="3">
    <source>
        <dbReference type="Proteomes" id="UP000030645"/>
    </source>
</evidence>
<dbReference type="Proteomes" id="UP000030645">
    <property type="component" value="Unassembled WGS sequence"/>
</dbReference>
<protein>
    <submittedName>
        <fullName evidence="2">Putative F-box/FBD/LRR-repeat protein</fullName>
    </submittedName>
</protein>
<dbReference type="InterPro" id="IPR036047">
    <property type="entry name" value="F-box-like_dom_sf"/>
</dbReference>
<sequence>MDWSELPQHILHHILNFVPTKEAARTSILSKTWKSTWDSRSKVDLDLNIFEPYEENFPEFARKTLERYVEQGLGVESLKLSWTALMNNNDHQILDSMKQWIDFVFAAGNNLKRLMIISGSPYMLNLRASNTLSLRRVDIQAPNLQCFSFFNRSRFLQKHDKCEINLGNCDASLKELTLGTFELPSDDKCWLQSMVSRFVSLESLHLCNLYNANKEAIKISNPSLRRLVIRNCTSFEDTTVINAPNLRSVEFLLNGYPFYSLPKSNKLSLVQFSSDLNNQPVNAIWFRKLKELFAETSHMEDTRMSIRCNKKDEFYEKLRIGWSKRPRYLPDAEPYDLKNIKIESVNLEQDIDIREDIDAALLQAYRALSFKFTRLIDLPYYNKRCSGEIAAEEHRKILEAKEHRKIFKSTIGAKRHR</sequence>
<dbReference type="InterPro" id="IPR001810">
    <property type="entry name" value="F-box_dom"/>
</dbReference>
<dbReference type="Gene3D" id="1.20.1280.50">
    <property type="match status" value="1"/>
</dbReference>